<dbReference type="PANTHER" id="PTHR43464:SF19">
    <property type="entry name" value="UBIQUINONE BIOSYNTHESIS O-METHYLTRANSFERASE, MITOCHONDRIAL"/>
    <property type="match status" value="1"/>
</dbReference>
<reference evidence="5 6" key="1">
    <citation type="journal article" date="2012" name="Stand. Genomic Sci.">
        <title>Complete genome sequence of Terriglobus saanensis type strain SP1PR4(T), an Acidobacteria from tundra soil.</title>
        <authorList>
            <person name="Rawat S.R."/>
            <person name="Mannisto M.K."/>
            <person name="Starovoytov V."/>
            <person name="Goodwin L."/>
            <person name="Nolan M."/>
            <person name="Hauser L."/>
            <person name="Land M."/>
            <person name="Davenport K.W."/>
            <person name="Woyke T."/>
            <person name="Haggblom M.M."/>
        </authorList>
    </citation>
    <scope>NUCLEOTIDE SEQUENCE</scope>
    <source>
        <strain evidence="6">ATCC BAA-1853 / DSM 23119 / SP1PR4</strain>
    </source>
</reference>
<dbReference type="InterPro" id="IPR013216">
    <property type="entry name" value="Methyltransf_11"/>
</dbReference>
<gene>
    <name evidence="5" type="ordered locus">AciPR4_2620</name>
</gene>
<evidence type="ECO:0000313" key="6">
    <source>
        <dbReference type="Proteomes" id="UP000006844"/>
    </source>
</evidence>
<dbReference type="KEGG" id="tsa:AciPR4_2620"/>
<evidence type="ECO:0000313" key="5">
    <source>
        <dbReference type="EMBL" id="ADV83398.1"/>
    </source>
</evidence>
<dbReference type="eggNOG" id="COG2226">
    <property type="taxonomic scope" value="Bacteria"/>
</dbReference>
<keyword evidence="6" id="KW-1185">Reference proteome</keyword>
<sequence length="327" mass="38209">MQARPMAYGDIQARVDETGRGDADAHCGVSLQCPSCVTDVDGLNCPRCAFRMQTSNGIVHALPEERIQYYAQFIQDYERIRAAEGRGSQSEEYYLRLPYQDLTGKNSRQWEIRARSYDFLMKRVLKPNLGYEKVLDLGAGNCWMSFRLALAGYQPVAVDLLTNKYDGLAAAVTYQKRLPNPLPRFQAELVRLPFQSEQFDVVIFNASFHYSEDYVATLREAMRCVKRGGMVVISDTPWYAREESGRQMVAERQAIFLQRFDTASNSVKSLEYLTDERLRRLEEEFSIRWTVHSPWYGFKWFMRPWIARLRRRREPSRFRIYVARKHA</sequence>
<evidence type="ECO:0000256" key="3">
    <source>
        <dbReference type="ARBA" id="ARBA00022691"/>
    </source>
</evidence>
<dbReference type="HOGENOM" id="CLU_075042_0_0_0"/>
<evidence type="ECO:0000256" key="1">
    <source>
        <dbReference type="ARBA" id="ARBA00022603"/>
    </source>
</evidence>
<dbReference type="EMBL" id="CP002467">
    <property type="protein sequence ID" value="ADV83398.1"/>
    <property type="molecule type" value="Genomic_DNA"/>
</dbReference>
<dbReference type="GO" id="GO:0032259">
    <property type="term" value="P:methylation"/>
    <property type="evidence" value="ECO:0007669"/>
    <property type="project" value="UniProtKB-KW"/>
</dbReference>
<evidence type="ECO:0000256" key="2">
    <source>
        <dbReference type="ARBA" id="ARBA00022679"/>
    </source>
</evidence>
<keyword evidence="1 5" id="KW-0489">Methyltransferase</keyword>
<name>E8V150_TERSS</name>
<proteinExistence type="predicted"/>
<dbReference type="GO" id="GO:0008757">
    <property type="term" value="F:S-adenosylmethionine-dependent methyltransferase activity"/>
    <property type="evidence" value="ECO:0007669"/>
    <property type="project" value="InterPro"/>
</dbReference>
<organism evidence="5 6">
    <name type="scientific">Terriglobus saanensis (strain ATCC BAA-1853 / DSM 23119 / SP1PR4)</name>
    <dbReference type="NCBI Taxonomy" id="401053"/>
    <lineage>
        <taxon>Bacteria</taxon>
        <taxon>Pseudomonadati</taxon>
        <taxon>Acidobacteriota</taxon>
        <taxon>Terriglobia</taxon>
        <taxon>Terriglobales</taxon>
        <taxon>Acidobacteriaceae</taxon>
        <taxon>Terriglobus</taxon>
    </lineage>
</organism>
<keyword evidence="3" id="KW-0949">S-adenosyl-L-methionine</keyword>
<evidence type="ECO:0000259" key="4">
    <source>
        <dbReference type="Pfam" id="PF08241"/>
    </source>
</evidence>
<dbReference type="Gene3D" id="3.40.50.150">
    <property type="entry name" value="Vaccinia Virus protein VP39"/>
    <property type="match status" value="1"/>
</dbReference>
<dbReference type="Proteomes" id="UP000006844">
    <property type="component" value="Chromosome"/>
</dbReference>
<dbReference type="STRING" id="401053.AciPR4_2620"/>
<accession>E8V150</accession>
<dbReference type="SUPFAM" id="SSF53335">
    <property type="entry name" value="S-adenosyl-L-methionine-dependent methyltransferases"/>
    <property type="match status" value="1"/>
</dbReference>
<dbReference type="CDD" id="cd02440">
    <property type="entry name" value="AdoMet_MTases"/>
    <property type="match status" value="1"/>
</dbReference>
<keyword evidence="2 5" id="KW-0808">Transferase</keyword>
<dbReference type="InterPro" id="IPR029063">
    <property type="entry name" value="SAM-dependent_MTases_sf"/>
</dbReference>
<feature type="domain" description="Methyltransferase type 11" evidence="4">
    <location>
        <begin position="135"/>
        <end position="233"/>
    </location>
</feature>
<protein>
    <submittedName>
        <fullName evidence="5">Methyltransferase type 11</fullName>
    </submittedName>
</protein>
<dbReference type="Pfam" id="PF08241">
    <property type="entry name" value="Methyltransf_11"/>
    <property type="match status" value="1"/>
</dbReference>
<dbReference type="PANTHER" id="PTHR43464">
    <property type="entry name" value="METHYLTRANSFERASE"/>
    <property type="match status" value="1"/>
</dbReference>
<dbReference type="AlphaFoldDB" id="E8V150"/>